<evidence type="ECO:0000256" key="4">
    <source>
        <dbReference type="ARBA" id="ARBA00023128"/>
    </source>
</evidence>
<feature type="disulfide bond" evidence="6">
    <location>
        <begin position="13"/>
        <end position="44"/>
    </location>
</feature>
<dbReference type="STRING" id="2004952.A0A2C5XJG3"/>
<dbReference type="PANTHER" id="PTHR15590">
    <property type="entry name" value="CX9C MOTIF-CONTAINING PROTEIN 4"/>
    <property type="match status" value="1"/>
</dbReference>
<comment type="caution">
    <text evidence="7">The sequence shown here is derived from an EMBL/GenBank/DDBJ whole genome shotgun (WGS) entry which is preliminary data.</text>
</comment>
<dbReference type="InterPro" id="IPR009069">
    <property type="entry name" value="Cys_alpha_HP_mot_SF"/>
</dbReference>
<protein>
    <recommendedName>
        <fullName evidence="3">Cx9C motif-containing protein 4, mitochondrial</fullName>
    </recommendedName>
</protein>
<proteinExistence type="inferred from homology"/>
<dbReference type="SUPFAM" id="SSF47072">
    <property type="entry name" value="Cysteine alpha-hairpin motif"/>
    <property type="match status" value="1"/>
</dbReference>
<dbReference type="AlphaFoldDB" id="A0A2C5XJG3"/>
<dbReference type="Gene3D" id="1.10.287.1130">
    <property type="entry name" value="CytochromE C oxidase copper chaperone"/>
    <property type="match status" value="1"/>
</dbReference>
<evidence type="ECO:0000256" key="5">
    <source>
        <dbReference type="ARBA" id="ARBA00023157"/>
    </source>
</evidence>
<comment type="subcellular location">
    <subcellularLocation>
        <location evidence="1">Mitochondrion intermembrane space</location>
    </subcellularLocation>
</comment>
<name>A0A2C5XJG3_9HYPO</name>
<evidence type="ECO:0000256" key="2">
    <source>
        <dbReference type="ARBA" id="ARBA00009858"/>
    </source>
</evidence>
<dbReference type="Pfam" id="PF08991">
    <property type="entry name" value="CMC4"/>
    <property type="match status" value="1"/>
</dbReference>
<keyword evidence="5 6" id="KW-1015">Disulfide bond</keyword>
<keyword evidence="8" id="KW-1185">Reference proteome</keyword>
<keyword evidence="4" id="KW-0496">Mitochondrion</keyword>
<evidence type="ECO:0000313" key="8">
    <source>
        <dbReference type="Proteomes" id="UP000226431"/>
    </source>
</evidence>
<evidence type="ECO:0000256" key="6">
    <source>
        <dbReference type="PIRSR" id="PIRSR627179-50"/>
    </source>
</evidence>
<evidence type="ECO:0000313" key="7">
    <source>
        <dbReference type="EMBL" id="PHH74629.1"/>
    </source>
</evidence>
<dbReference type="Proteomes" id="UP000226431">
    <property type="component" value="Unassembled WGS sequence"/>
</dbReference>
<dbReference type="InterPro" id="IPR027179">
    <property type="entry name" value="CMC4"/>
</dbReference>
<reference evidence="7 8" key="1">
    <citation type="submission" date="2017-06" db="EMBL/GenBank/DDBJ databases">
        <title>Ant-infecting Ophiocordyceps genomes reveal a high diversity of potential behavioral manipulation genes and a possible major role for enterotoxins.</title>
        <authorList>
            <person name="De Bekker C."/>
            <person name="Evans H.C."/>
            <person name="Brachmann A."/>
            <person name="Hughes D.P."/>
        </authorList>
    </citation>
    <scope>NUCLEOTIDE SEQUENCE [LARGE SCALE GENOMIC DNA]</scope>
    <source>
        <strain evidence="7 8">Map16</strain>
    </source>
</reference>
<evidence type="ECO:0000256" key="1">
    <source>
        <dbReference type="ARBA" id="ARBA00004569"/>
    </source>
</evidence>
<dbReference type="GO" id="GO:0005758">
    <property type="term" value="C:mitochondrial intermembrane space"/>
    <property type="evidence" value="ECO:0007669"/>
    <property type="project" value="UniProtKB-SubCell"/>
</dbReference>
<dbReference type="OrthoDB" id="13601at2759"/>
<dbReference type="PANTHER" id="PTHR15590:SF0">
    <property type="entry name" value="CX9C MOTIF-CONTAINING PROTEIN 4"/>
    <property type="match status" value="1"/>
</dbReference>
<feature type="disulfide bond" evidence="6">
    <location>
        <begin position="45"/>
        <end position="61"/>
    </location>
</feature>
<dbReference type="PROSITE" id="PS51808">
    <property type="entry name" value="CHCH"/>
    <property type="match status" value="1"/>
</dbReference>
<organism evidence="7 8">
    <name type="scientific">Ophiocordyceps camponoti-rufipedis</name>
    <dbReference type="NCBI Taxonomy" id="2004952"/>
    <lineage>
        <taxon>Eukaryota</taxon>
        <taxon>Fungi</taxon>
        <taxon>Dikarya</taxon>
        <taxon>Ascomycota</taxon>
        <taxon>Pezizomycotina</taxon>
        <taxon>Sordariomycetes</taxon>
        <taxon>Hypocreomycetidae</taxon>
        <taxon>Hypocreales</taxon>
        <taxon>Ophiocordycipitaceae</taxon>
        <taxon>Ophiocordyceps</taxon>
    </lineage>
</organism>
<dbReference type="EMBL" id="NJES01000262">
    <property type="protein sequence ID" value="PHH74629.1"/>
    <property type="molecule type" value="Genomic_DNA"/>
</dbReference>
<sequence>MTKKDDLEASPPCHPRACAIQDCLNRNNYNEAKCREVVRALYDCCQRFYDRYGEQAQTPSCPQPDLLRLKLEQQRKAKQR</sequence>
<feature type="disulfide bond" evidence="6">
    <location>
        <begin position="23"/>
        <end position="34"/>
    </location>
</feature>
<evidence type="ECO:0000256" key="3">
    <source>
        <dbReference type="ARBA" id="ARBA00019406"/>
    </source>
</evidence>
<gene>
    <name evidence="7" type="ORF">CDD80_2960</name>
</gene>
<accession>A0A2C5XJG3</accession>
<comment type="similarity">
    <text evidence="2">Belongs to the CMC4 family.</text>
</comment>